<feature type="transmembrane region" description="Helical" evidence="1">
    <location>
        <begin position="39"/>
        <end position="62"/>
    </location>
</feature>
<dbReference type="InterPro" id="IPR055283">
    <property type="entry name" value="TAXIMIN_1/2"/>
</dbReference>
<sequence length="78" mass="8434">MSGGEDCECRPLGFLIGLPFALICILLSILGAIVWVIGTVISCICPCCFCLPPLVNFALALIKAPFRVIKWFASKFPC</sequence>
<dbReference type="PANTHER" id="PTHR33834">
    <property type="entry name" value="SIGNALING PEPTIDE TAXIMIN 2"/>
    <property type="match status" value="1"/>
</dbReference>
<evidence type="ECO:0000256" key="1">
    <source>
        <dbReference type="SAM" id="Phobius"/>
    </source>
</evidence>
<proteinExistence type="predicted"/>
<dbReference type="Proteomes" id="UP000825935">
    <property type="component" value="Chromosome 6"/>
</dbReference>
<comment type="caution">
    <text evidence="2">The sequence shown here is derived from an EMBL/GenBank/DDBJ whole genome shotgun (WGS) entry which is preliminary data.</text>
</comment>
<keyword evidence="1" id="KW-0472">Membrane</keyword>
<keyword evidence="3" id="KW-1185">Reference proteome</keyword>
<protein>
    <recommendedName>
        <fullName evidence="4">Transmembrane protein</fullName>
    </recommendedName>
</protein>
<feature type="transmembrane region" description="Helical" evidence="1">
    <location>
        <begin position="12"/>
        <end position="33"/>
    </location>
</feature>
<evidence type="ECO:0000313" key="2">
    <source>
        <dbReference type="EMBL" id="KAH7435838.1"/>
    </source>
</evidence>
<gene>
    <name evidence="2" type="ORF">KP509_06G081200</name>
</gene>
<dbReference type="EMBL" id="CM035411">
    <property type="protein sequence ID" value="KAH7435838.1"/>
    <property type="molecule type" value="Genomic_DNA"/>
</dbReference>
<accession>A0A8T2UM76</accession>
<dbReference type="OMA" id="RWFTSQI"/>
<dbReference type="AlphaFoldDB" id="A0A8T2UM76"/>
<evidence type="ECO:0008006" key="4">
    <source>
        <dbReference type="Google" id="ProtNLM"/>
    </source>
</evidence>
<organism evidence="2 3">
    <name type="scientific">Ceratopteris richardii</name>
    <name type="common">Triangle waterfern</name>
    <dbReference type="NCBI Taxonomy" id="49495"/>
    <lineage>
        <taxon>Eukaryota</taxon>
        <taxon>Viridiplantae</taxon>
        <taxon>Streptophyta</taxon>
        <taxon>Embryophyta</taxon>
        <taxon>Tracheophyta</taxon>
        <taxon>Polypodiopsida</taxon>
        <taxon>Polypodiidae</taxon>
        <taxon>Polypodiales</taxon>
        <taxon>Pteridineae</taxon>
        <taxon>Pteridaceae</taxon>
        <taxon>Parkerioideae</taxon>
        <taxon>Ceratopteris</taxon>
    </lineage>
</organism>
<keyword evidence="1" id="KW-1133">Transmembrane helix</keyword>
<evidence type="ECO:0000313" key="3">
    <source>
        <dbReference type="Proteomes" id="UP000825935"/>
    </source>
</evidence>
<dbReference type="PANTHER" id="PTHR33834:SF2">
    <property type="entry name" value="SIGNALING PEPTIDE TAXIMIN 1"/>
    <property type="match status" value="1"/>
</dbReference>
<reference evidence="2" key="1">
    <citation type="submission" date="2021-08" db="EMBL/GenBank/DDBJ databases">
        <title>WGS assembly of Ceratopteris richardii.</title>
        <authorList>
            <person name="Marchant D.B."/>
            <person name="Chen G."/>
            <person name="Jenkins J."/>
            <person name="Shu S."/>
            <person name="Leebens-Mack J."/>
            <person name="Grimwood J."/>
            <person name="Schmutz J."/>
            <person name="Soltis P."/>
            <person name="Soltis D."/>
            <person name="Chen Z.-H."/>
        </authorList>
    </citation>
    <scope>NUCLEOTIDE SEQUENCE</scope>
    <source>
        <strain evidence="2">Whitten #5841</strain>
        <tissue evidence="2">Leaf</tissue>
    </source>
</reference>
<dbReference type="OrthoDB" id="1921758at2759"/>
<keyword evidence="1" id="KW-0812">Transmembrane</keyword>
<name>A0A8T2UM76_CERRI</name>